<gene>
    <name evidence="2" type="ORF">RNJ44_01713</name>
</gene>
<accession>A0ABR4NNR7</accession>
<dbReference type="Gene3D" id="3.40.50.1820">
    <property type="entry name" value="alpha/beta hydrolase"/>
    <property type="match status" value="1"/>
</dbReference>
<evidence type="ECO:0000259" key="1">
    <source>
        <dbReference type="Pfam" id="PF12146"/>
    </source>
</evidence>
<evidence type="ECO:0000313" key="3">
    <source>
        <dbReference type="Proteomes" id="UP001623330"/>
    </source>
</evidence>
<protein>
    <recommendedName>
        <fullName evidence="1">Serine aminopeptidase S33 domain-containing protein</fullName>
    </recommendedName>
</protein>
<comment type="caution">
    <text evidence="2">The sequence shown here is derived from an EMBL/GenBank/DDBJ whole genome shotgun (WGS) entry which is preliminary data.</text>
</comment>
<dbReference type="Proteomes" id="UP001623330">
    <property type="component" value="Unassembled WGS sequence"/>
</dbReference>
<dbReference type="PANTHER" id="PTHR42886">
    <property type="entry name" value="RE40534P-RELATED"/>
    <property type="match status" value="1"/>
</dbReference>
<dbReference type="Pfam" id="PF12146">
    <property type="entry name" value="Hydrolase_4"/>
    <property type="match status" value="1"/>
</dbReference>
<dbReference type="InterPro" id="IPR029058">
    <property type="entry name" value="AB_hydrolase_fold"/>
</dbReference>
<feature type="domain" description="Serine aminopeptidase S33" evidence="1">
    <location>
        <begin position="47"/>
        <end position="153"/>
    </location>
</feature>
<dbReference type="InterPro" id="IPR022742">
    <property type="entry name" value="Hydrolase_4"/>
</dbReference>
<proteinExistence type="predicted"/>
<dbReference type="EMBL" id="JBEVYD010000011">
    <property type="protein sequence ID" value="KAL3229577.1"/>
    <property type="molecule type" value="Genomic_DNA"/>
</dbReference>
<name>A0ABR4NNR7_9SACH</name>
<dbReference type="SUPFAM" id="SSF53474">
    <property type="entry name" value="alpha/beta-Hydrolases"/>
    <property type="match status" value="1"/>
</dbReference>
<reference evidence="2 3" key="1">
    <citation type="submission" date="2024-05" db="EMBL/GenBank/DDBJ databases">
        <title>Long read based assembly of the Candida bracarensis genome reveals expanded adhesin content.</title>
        <authorList>
            <person name="Marcet-Houben M."/>
            <person name="Ksiezopolska E."/>
            <person name="Gabaldon T."/>
        </authorList>
    </citation>
    <scope>NUCLEOTIDE SEQUENCE [LARGE SCALE GENOMIC DNA]</scope>
    <source>
        <strain evidence="2 3">CBM6</strain>
    </source>
</reference>
<organism evidence="2 3">
    <name type="scientific">Nakaseomyces bracarensis</name>
    <dbReference type="NCBI Taxonomy" id="273131"/>
    <lineage>
        <taxon>Eukaryota</taxon>
        <taxon>Fungi</taxon>
        <taxon>Dikarya</taxon>
        <taxon>Ascomycota</taxon>
        <taxon>Saccharomycotina</taxon>
        <taxon>Saccharomycetes</taxon>
        <taxon>Saccharomycetales</taxon>
        <taxon>Saccharomycetaceae</taxon>
        <taxon>Nakaseomyces</taxon>
    </lineage>
</organism>
<sequence length="314" mass="35063">MLEVRHSTTENYELKENERFVYLRDANLHKGDGLACIVTIPSRFPNVAKLVLMIHGSLSHKNAIYQPLLAERLADLGFFSIRLDFRGLGDSEDAPDPSVGRTIANDVDDIKLINDALQDTTVCQSLFGASQLQLYAIVAHSRGSLAMFNFVLNLETGTIPLLVNCSGRFDGNGLLDRCNRNHPGWQERGGTYATTLRYGRLQKVWMPKTETLSVIQVNTEIYSKITKQSSIVSIYGTDDEIVPPIDASLAYATVFKGHHRLIYIDGAGHNFYGGKGDLNVNNLPYKRGLVNYNVELVRCLYNIFASTVEMDQNK</sequence>
<evidence type="ECO:0000313" key="2">
    <source>
        <dbReference type="EMBL" id="KAL3229577.1"/>
    </source>
</evidence>
<keyword evidence="3" id="KW-1185">Reference proteome</keyword>
<dbReference type="PANTHER" id="PTHR42886:SF53">
    <property type="entry name" value="ALPHA_BETA-HYDROLASES SUPERFAMILY PROTEIN"/>
    <property type="match status" value="1"/>
</dbReference>